<accession>A0A9P7E1X6</accession>
<feature type="region of interest" description="Disordered" evidence="1">
    <location>
        <begin position="1"/>
        <end position="43"/>
    </location>
</feature>
<protein>
    <submittedName>
        <fullName evidence="2">Uncharacterized protein</fullName>
    </submittedName>
</protein>
<organism evidence="2 3">
    <name type="scientific">Suillus subaureus</name>
    <dbReference type="NCBI Taxonomy" id="48587"/>
    <lineage>
        <taxon>Eukaryota</taxon>
        <taxon>Fungi</taxon>
        <taxon>Dikarya</taxon>
        <taxon>Basidiomycota</taxon>
        <taxon>Agaricomycotina</taxon>
        <taxon>Agaricomycetes</taxon>
        <taxon>Agaricomycetidae</taxon>
        <taxon>Boletales</taxon>
        <taxon>Suillineae</taxon>
        <taxon>Suillaceae</taxon>
        <taxon>Suillus</taxon>
    </lineage>
</organism>
<proteinExistence type="predicted"/>
<gene>
    <name evidence="2" type="ORF">BJ212DRAFT_1484742</name>
</gene>
<evidence type="ECO:0000313" key="2">
    <source>
        <dbReference type="EMBL" id="KAG1808890.1"/>
    </source>
</evidence>
<evidence type="ECO:0000313" key="3">
    <source>
        <dbReference type="Proteomes" id="UP000807769"/>
    </source>
</evidence>
<comment type="caution">
    <text evidence="2">The sequence shown here is derived from an EMBL/GenBank/DDBJ whole genome shotgun (WGS) entry which is preliminary data.</text>
</comment>
<sequence length="173" mass="18581">MGPSHLAPGSSSANIMPDTNGPSDIPDDQTVAGPSDLIPNHAAPLVNPPVPSHLFSHISVATKPPPITCDVEVMMELPYTNPSHSENDPTVPSTSLIPLVDAKDLATDIFGVKVSAHSETVKWSSRFTTVLPCIWKDRVNICQDDADTVQYLSKLPESNPESLSHVVHIHHSD</sequence>
<dbReference type="OrthoDB" id="2689142at2759"/>
<evidence type="ECO:0000256" key="1">
    <source>
        <dbReference type="SAM" id="MobiDB-lite"/>
    </source>
</evidence>
<dbReference type="Proteomes" id="UP000807769">
    <property type="component" value="Unassembled WGS sequence"/>
</dbReference>
<name>A0A9P7E1X6_9AGAM</name>
<dbReference type="AlphaFoldDB" id="A0A9P7E1X6"/>
<keyword evidence="3" id="KW-1185">Reference proteome</keyword>
<dbReference type="EMBL" id="JABBWG010000036">
    <property type="protein sequence ID" value="KAG1808890.1"/>
    <property type="molecule type" value="Genomic_DNA"/>
</dbReference>
<reference evidence="2" key="1">
    <citation type="journal article" date="2020" name="New Phytol.">
        <title>Comparative genomics reveals dynamic genome evolution in host specialist ectomycorrhizal fungi.</title>
        <authorList>
            <person name="Lofgren L.A."/>
            <person name="Nguyen N.H."/>
            <person name="Vilgalys R."/>
            <person name="Ruytinx J."/>
            <person name="Liao H.L."/>
            <person name="Branco S."/>
            <person name="Kuo A."/>
            <person name="LaButti K."/>
            <person name="Lipzen A."/>
            <person name="Andreopoulos W."/>
            <person name="Pangilinan J."/>
            <person name="Riley R."/>
            <person name="Hundley H."/>
            <person name="Na H."/>
            <person name="Barry K."/>
            <person name="Grigoriev I.V."/>
            <person name="Stajich J.E."/>
            <person name="Kennedy P.G."/>
        </authorList>
    </citation>
    <scope>NUCLEOTIDE SEQUENCE</scope>
    <source>
        <strain evidence="2">MN1</strain>
    </source>
</reference>
<dbReference type="GeneID" id="64634875"/>
<dbReference type="RefSeq" id="XP_041188882.1">
    <property type="nucleotide sequence ID" value="XM_041340859.1"/>
</dbReference>